<dbReference type="GO" id="GO:0005829">
    <property type="term" value="C:cytosol"/>
    <property type="evidence" value="ECO:0007669"/>
    <property type="project" value="TreeGrafter"/>
</dbReference>
<dbReference type="InterPro" id="IPR036570">
    <property type="entry name" value="HORMA_dom_sf"/>
</dbReference>
<evidence type="ECO:0000313" key="2">
    <source>
        <dbReference type="Proteomes" id="UP000233551"/>
    </source>
</evidence>
<dbReference type="InterPro" id="IPR040182">
    <property type="entry name" value="ATG13"/>
</dbReference>
<dbReference type="PANTHER" id="PTHR13430">
    <property type="match status" value="1"/>
</dbReference>
<gene>
    <name evidence="1" type="ORF">CRG98_021011</name>
</gene>
<dbReference type="GO" id="GO:0034497">
    <property type="term" value="P:protein localization to phagophore assembly site"/>
    <property type="evidence" value="ECO:0007669"/>
    <property type="project" value="TreeGrafter"/>
</dbReference>
<dbReference type="EMBL" id="PGOL01001356">
    <property type="protein sequence ID" value="PKI58622.1"/>
    <property type="molecule type" value="Genomic_DNA"/>
</dbReference>
<dbReference type="OrthoDB" id="70161at2759"/>
<dbReference type="STRING" id="22663.A0A2I0JQQ9"/>
<accession>A0A2I0JQQ9</accession>
<comment type="caution">
    <text evidence="1">The sequence shown here is derived from an EMBL/GenBank/DDBJ whole genome shotgun (WGS) entry which is preliminary data.</text>
</comment>
<organism evidence="1 2">
    <name type="scientific">Punica granatum</name>
    <name type="common">Pomegranate</name>
    <dbReference type="NCBI Taxonomy" id="22663"/>
    <lineage>
        <taxon>Eukaryota</taxon>
        <taxon>Viridiplantae</taxon>
        <taxon>Streptophyta</taxon>
        <taxon>Embryophyta</taxon>
        <taxon>Tracheophyta</taxon>
        <taxon>Spermatophyta</taxon>
        <taxon>Magnoliopsida</taxon>
        <taxon>eudicotyledons</taxon>
        <taxon>Gunneridae</taxon>
        <taxon>Pentapetalae</taxon>
        <taxon>rosids</taxon>
        <taxon>malvids</taxon>
        <taxon>Myrtales</taxon>
        <taxon>Lythraceae</taxon>
        <taxon>Punica</taxon>
    </lineage>
</organism>
<dbReference type="GeneID" id="116211308"/>
<dbReference type="GO" id="GO:0000407">
    <property type="term" value="C:phagophore assembly site"/>
    <property type="evidence" value="ECO:0007669"/>
    <property type="project" value="TreeGrafter"/>
</dbReference>
<evidence type="ECO:0000313" key="1">
    <source>
        <dbReference type="EMBL" id="PKI58622.1"/>
    </source>
</evidence>
<sequence>MAAPHSDAAKMEQIITEFFAKSLHVILESRTPCVPSSDTSGEKADSSRPSLSDSSSSGVRPRDKWFNLALKECPAVFDSIDTWNWSNPECMVIDVILIKKVVDSVSGDHSEAREEGEERNEKIIERWVVKYEVKRAESEGPSKGRKRSGKSILSALYKKSILLLRSLYTTVRLLPAYKVFRQLSLSSSLCSCFLAHKVSSFAEPLDPKEEAKMQLRGFAPLYTSCGKLCLSVLYLSRMSEVVSQTSSMPVAPKFIPDYVGNPLTEPVKSFPSLSEAPAFLPSRQYYSANSPPSFASSPSSTHSDSCALPPPHPLVSASSRDKGADETGSLMQAGAAVNTISFSGRDECDERKPLRNFQDEFSYSEITCVFDVAGNNPTNSSSRESQIAAIGTLVDSFQKAQPLKRLVIPRTTADDAFRELEGYIQISKSFAADKVREGP</sequence>
<dbReference type="InterPro" id="IPR018731">
    <property type="entry name" value="Atg13_N"/>
</dbReference>
<dbReference type="PANTHER" id="PTHR13430:SF15">
    <property type="entry name" value="AUTOPHAGY-RELATED PROTEIN 13B"/>
    <property type="match status" value="1"/>
</dbReference>
<reference evidence="1 2" key="1">
    <citation type="submission" date="2017-11" db="EMBL/GenBank/DDBJ databases">
        <title>De-novo sequencing of pomegranate (Punica granatum L.) genome.</title>
        <authorList>
            <person name="Akparov Z."/>
            <person name="Amiraslanov A."/>
            <person name="Hajiyeva S."/>
            <person name="Abbasov M."/>
            <person name="Kaur K."/>
            <person name="Hamwieh A."/>
            <person name="Solovyev V."/>
            <person name="Salamov A."/>
            <person name="Braich B."/>
            <person name="Kosarev P."/>
            <person name="Mahmoud A."/>
            <person name="Hajiyev E."/>
            <person name="Babayeva S."/>
            <person name="Izzatullayeva V."/>
            <person name="Mammadov A."/>
            <person name="Mammadov A."/>
            <person name="Sharifova S."/>
            <person name="Ojaghi J."/>
            <person name="Eynullazada K."/>
            <person name="Bayramov B."/>
            <person name="Abdulazimova A."/>
            <person name="Shahmuradov I."/>
        </authorList>
    </citation>
    <scope>NUCLEOTIDE SEQUENCE [LARGE SCALE GENOMIC DNA]</scope>
    <source>
        <strain evidence="2">cv. AG2017</strain>
        <tissue evidence="1">Leaf</tissue>
    </source>
</reference>
<dbReference type="AlphaFoldDB" id="A0A2I0JQQ9"/>
<protein>
    <submittedName>
        <fullName evidence="1">Uncharacterized protein</fullName>
    </submittedName>
</protein>
<proteinExistence type="predicted"/>
<dbReference type="GO" id="GO:0034727">
    <property type="term" value="P:piecemeal microautophagy of the nucleus"/>
    <property type="evidence" value="ECO:0007669"/>
    <property type="project" value="TreeGrafter"/>
</dbReference>
<dbReference type="Proteomes" id="UP000233551">
    <property type="component" value="Unassembled WGS sequence"/>
</dbReference>
<dbReference type="Pfam" id="PF10033">
    <property type="entry name" value="ATG13"/>
    <property type="match status" value="1"/>
</dbReference>
<dbReference type="GO" id="GO:0000423">
    <property type="term" value="P:mitophagy"/>
    <property type="evidence" value="ECO:0007669"/>
    <property type="project" value="TreeGrafter"/>
</dbReference>
<keyword evidence="2" id="KW-1185">Reference proteome</keyword>
<name>A0A2I0JQQ9_PUNGR</name>
<dbReference type="Gene3D" id="3.30.900.10">
    <property type="entry name" value="HORMA domain"/>
    <property type="match status" value="1"/>
</dbReference>
<dbReference type="GO" id="GO:1990316">
    <property type="term" value="C:Atg1/ULK1 kinase complex"/>
    <property type="evidence" value="ECO:0007669"/>
    <property type="project" value="InterPro"/>
</dbReference>